<feature type="modified residue" description="4-aspartylphosphate" evidence="8">
    <location>
        <position position="656"/>
    </location>
</feature>
<organism evidence="13 14">
    <name type="scientific">Adlercreutzia wanghongyangiae</name>
    <dbReference type="NCBI Taxonomy" id="3111451"/>
    <lineage>
        <taxon>Bacteria</taxon>
        <taxon>Bacillati</taxon>
        <taxon>Actinomycetota</taxon>
        <taxon>Coriobacteriia</taxon>
        <taxon>Eggerthellales</taxon>
        <taxon>Eggerthellaceae</taxon>
        <taxon>Adlercreutzia</taxon>
    </lineage>
</organism>
<keyword evidence="14" id="KW-1185">Reference proteome</keyword>
<comment type="caution">
    <text evidence="13">The sequence shown here is derived from an EMBL/GenBank/DDBJ whole genome shotgun (WGS) entry which is preliminary data.</text>
</comment>
<dbReference type="CDD" id="cd16922">
    <property type="entry name" value="HATPase_EvgS-ArcB-TorS-like"/>
    <property type="match status" value="1"/>
</dbReference>
<dbReference type="InterPro" id="IPR004358">
    <property type="entry name" value="Sig_transdc_His_kin-like_C"/>
</dbReference>
<dbReference type="Pfam" id="PF02518">
    <property type="entry name" value="HATPase_c"/>
    <property type="match status" value="1"/>
</dbReference>
<evidence type="ECO:0000256" key="9">
    <source>
        <dbReference type="SAM" id="Coils"/>
    </source>
</evidence>
<dbReference type="InterPro" id="IPR003661">
    <property type="entry name" value="HisK_dim/P_dom"/>
</dbReference>
<evidence type="ECO:0000256" key="8">
    <source>
        <dbReference type="PROSITE-ProRule" id="PRU00169"/>
    </source>
</evidence>
<evidence type="ECO:0000313" key="13">
    <source>
        <dbReference type="EMBL" id="MEC4176151.1"/>
    </source>
</evidence>
<proteinExistence type="predicted"/>
<sequence length="729" mass="78032">MTGLAKRILGPRAIIAALSGLAFVVAATCFYYHTVEEQLFDERDAHLTEITMKVADQLRTVMDVGLESASIAGAALAETPLTSEDALIERLAQLEKAADHRGSIFVAFDDDGSYCTAAGMTGRWVAKGAYANAENVTFAIGGLPYDTINTYLFMICRLPAPVPVGDEGRAVTHLAIASNMATIQEMLDVAGFGDECLTYLVTPEGQRIYQHTFGRKFIGTPNVLDTTDTYDFVAGGNAGTLRTAVADQGTECLEFRTAGGQDYFVCATALRDASLMLFVPTDTLSVGEGNFLITTFGYFLVVAVVVVAMAAAIMSFISQARADVALIAQQEEANRRLGEANRALAAARDKAELASRAKTEFLSNMSHDIRTPMNAIIGFTNLAETHLDDRARVQDCLEKISSSSNHLLSLINDILDMSKIEHGKLQLQEEPCDLRAVLRELADMVRDQAQAKGLTLDLDDRGIEHSWVVTDALRLNQVLINIVSNAIKYTKEGGVRITAAEEEGAYRFIVADTGVGMGADYLPEIFDAFTRERNTTLSNIQGTGLGLAITKNLVEMMGGSITVESEPGRGSTFTVTLPLTLAERDDAAAEAAEEEGAADLEGLHILLAEDNELNALIVVGILGDAGIRIDWVDNGQKAVDAMAQAAPGTYDAVLMDAQMPVMGGYDAARAIRDLPGTHAASVPIIALTANAFAEDKQRAFEAGMSAHVAKPINTKELLAVIARLCGTGK</sequence>
<dbReference type="PRINTS" id="PR00344">
    <property type="entry name" value="BCTRLSENSOR"/>
</dbReference>
<evidence type="ECO:0000256" key="7">
    <source>
        <dbReference type="ARBA" id="ARBA00023012"/>
    </source>
</evidence>
<dbReference type="Pfam" id="PF00512">
    <property type="entry name" value="HisKA"/>
    <property type="match status" value="1"/>
</dbReference>
<evidence type="ECO:0000256" key="4">
    <source>
        <dbReference type="ARBA" id="ARBA00022553"/>
    </source>
</evidence>
<comment type="subcellular location">
    <subcellularLocation>
        <location evidence="2">Cell membrane</location>
    </subcellularLocation>
</comment>
<evidence type="ECO:0000256" key="2">
    <source>
        <dbReference type="ARBA" id="ARBA00004236"/>
    </source>
</evidence>
<evidence type="ECO:0000256" key="5">
    <source>
        <dbReference type="ARBA" id="ARBA00022679"/>
    </source>
</evidence>
<keyword evidence="10" id="KW-1133">Transmembrane helix</keyword>
<evidence type="ECO:0000313" key="14">
    <source>
        <dbReference type="Proteomes" id="UP001349994"/>
    </source>
</evidence>
<dbReference type="InterPro" id="IPR011006">
    <property type="entry name" value="CheY-like_superfamily"/>
</dbReference>
<dbReference type="Gene3D" id="1.10.287.130">
    <property type="match status" value="1"/>
</dbReference>
<dbReference type="PANTHER" id="PTHR43047:SF72">
    <property type="entry name" value="OSMOSENSING HISTIDINE PROTEIN KINASE SLN1"/>
    <property type="match status" value="1"/>
</dbReference>
<keyword evidence="13" id="KW-0547">Nucleotide-binding</keyword>
<evidence type="ECO:0000256" key="6">
    <source>
        <dbReference type="ARBA" id="ARBA00022777"/>
    </source>
</evidence>
<dbReference type="InterPro" id="IPR005467">
    <property type="entry name" value="His_kinase_dom"/>
</dbReference>
<dbReference type="Gene3D" id="3.40.50.2300">
    <property type="match status" value="1"/>
</dbReference>
<dbReference type="Pfam" id="PF00072">
    <property type="entry name" value="Response_reg"/>
    <property type="match status" value="1"/>
</dbReference>
<feature type="transmembrane region" description="Helical" evidence="10">
    <location>
        <begin position="296"/>
        <end position="317"/>
    </location>
</feature>
<name>A0ABU6IIF2_9ACTN</name>
<dbReference type="InterPro" id="IPR001789">
    <property type="entry name" value="Sig_transdc_resp-reg_receiver"/>
</dbReference>
<feature type="coiled-coil region" evidence="9">
    <location>
        <begin position="330"/>
        <end position="357"/>
    </location>
</feature>
<dbReference type="SUPFAM" id="SSF47384">
    <property type="entry name" value="Homodimeric domain of signal transducing histidine kinase"/>
    <property type="match status" value="1"/>
</dbReference>
<reference evidence="13 14" key="1">
    <citation type="submission" date="2024-01" db="EMBL/GenBank/DDBJ databases">
        <title>novel species in genus Adlercreutzia.</title>
        <authorList>
            <person name="Liu X."/>
        </authorList>
    </citation>
    <scope>NUCLEOTIDE SEQUENCE [LARGE SCALE GENOMIC DNA]</scope>
    <source>
        <strain evidence="13 14">R7</strain>
    </source>
</reference>
<dbReference type="CDD" id="cd00082">
    <property type="entry name" value="HisKA"/>
    <property type="match status" value="1"/>
</dbReference>
<evidence type="ECO:0000256" key="1">
    <source>
        <dbReference type="ARBA" id="ARBA00000085"/>
    </source>
</evidence>
<evidence type="ECO:0000256" key="3">
    <source>
        <dbReference type="ARBA" id="ARBA00012438"/>
    </source>
</evidence>
<dbReference type="Proteomes" id="UP001349994">
    <property type="component" value="Unassembled WGS sequence"/>
</dbReference>
<evidence type="ECO:0000259" key="11">
    <source>
        <dbReference type="PROSITE" id="PS50109"/>
    </source>
</evidence>
<keyword evidence="7" id="KW-0902">Two-component regulatory system</keyword>
<comment type="catalytic activity">
    <reaction evidence="1">
        <text>ATP + protein L-histidine = ADP + protein N-phospho-L-histidine.</text>
        <dbReference type="EC" id="2.7.13.3"/>
    </reaction>
</comment>
<keyword evidence="9" id="KW-0175">Coiled coil</keyword>
<dbReference type="SUPFAM" id="SSF52172">
    <property type="entry name" value="CheY-like"/>
    <property type="match status" value="1"/>
</dbReference>
<dbReference type="Gene3D" id="3.30.565.10">
    <property type="entry name" value="Histidine kinase-like ATPase, C-terminal domain"/>
    <property type="match status" value="1"/>
</dbReference>
<evidence type="ECO:0000256" key="10">
    <source>
        <dbReference type="SAM" id="Phobius"/>
    </source>
</evidence>
<gene>
    <name evidence="13" type="ORF">VIN30_06795</name>
</gene>
<evidence type="ECO:0000259" key="12">
    <source>
        <dbReference type="PROSITE" id="PS50110"/>
    </source>
</evidence>
<dbReference type="SUPFAM" id="SSF55874">
    <property type="entry name" value="ATPase domain of HSP90 chaperone/DNA topoisomerase II/histidine kinase"/>
    <property type="match status" value="1"/>
</dbReference>
<dbReference type="CDD" id="cd17546">
    <property type="entry name" value="REC_hyHK_CKI1_RcsC-like"/>
    <property type="match status" value="1"/>
</dbReference>
<keyword evidence="13" id="KW-0067">ATP-binding</keyword>
<dbReference type="PANTHER" id="PTHR43047">
    <property type="entry name" value="TWO-COMPONENT HISTIDINE PROTEIN KINASE"/>
    <property type="match status" value="1"/>
</dbReference>
<dbReference type="InterPro" id="IPR036890">
    <property type="entry name" value="HATPase_C_sf"/>
</dbReference>
<dbReference type="SMART" id="SM00387">
    <property type="entry name" value="HATPase_c"/>
    <property type="match status" value="1"/>
</dbReference>
<dbReference type="EC" id="2.7.13.3" evidence="3"/>
<feature type="transmembrane region" description="Helical" evidence="10">
    <location>
        <begin position="12"/>
        <end position="33"/>
    </location>
</feature>
<protein>
    <recommendedName>
        <fullName evidence="3">histidine kinase</fullName>
        <ecNumber evidence="3">2.7.13.3</ecNumber>
    </recommendedName>
</protein>
<dbReference type="PROSITE" id="PS50109">
    <property type="entry name" value="HIS_KIN"/>
    <property type="match status" value="1"/>
</dbReference>
<dbReference type="InterPro" id="IPR036097">
    <property type="entry name" value="HisK_dim/P_sf"/>
</dbReference>
<feature type="domain" description="Response regulatory" evidence="12">
    <location>
        <begin position="604"/>
        <end position="725"/>
    </location>
</feature>
<keyword evidence="10" id="KW-0472">Membrane</keyword>
<keyword evidence="6" id="KW-0418">Kinase</keyword>
<dbReference type="PROSITE" id="PS50110">
    <property type="entry name" value="RESPONSE_REGULATORY"/>
    <property type="match status" value="1"/>
</dbReference>
<dbReference type="EMBL" id="JAYMFF010000011">
    <property type="protein sequence ID" value="MEC4176151.1"/>
    <property type="molecule type" value="Genomic_DNA"/>
</dbReference>
<dbReference type="SMART" id="SM00448">
    <property type="entry name" value="REC"/>
    <property type="match status" value="1"/>
</dbReference>
<dbReference type="RefSeq" id="WP_338210290.1">
    <property type="nucleotide sequence ID" value="NZ_JAYMFF010000011.1"/>
</dbReference>
<keyword evidence="5" id="KW-0808">Transferase</keyword>
<dbReference type="InterPro" id="IPR003594">
    <property type="entry name" value="HATPase_dom"/>
</dbReference>
<dbReference type="SMART" id="SM00388">
    <property type="entry name" value="HisKA"/>
    <property type="match status" value="1"/>
</dbReference>
<keyword evidence="10" id="KW-0812">Transmembrane</keyword>
<accession>A0ABU6IIF2</accession>
<feature type="domain" description="Histidine kinase" evidence="11">
    <location>
        <begin position="364"/>
        <end position="581"/>
    </location>
</feature>
<keyword evidence="4 8" id="KW-0597">Phosphoprotein</keyword>
<dbReference type="GO" id="GO:0005524">
    <property type="term" value="F:ATP binding"/>
    <property type="evidence" value="ECO:0007669"/>
    <property type="project" value="UniProtKB-KW"/>
</dbReference>